<dbReference type="GO" id="GO:0031218">
    <property type="term" value="F:arabinogalactan endo-1,4-beta-galactosidase activity"/>
    <property type="evidence" value="ECO:0007669"/>
    <property type="project" value="UniProtKB-EC"/>
</dbReference>
<gene>
    <name evidence="7" type="ORF">SEPMUDRAFT_162856</name>
</gene>
<dbReference type="STRING" id="692275.M3D9S3"/>
<proteinExistence type="inferred from homology"/>
<dbReference type="EC" id="3.2.1.89" evidence="3 6"/>
<dbReference type="PANTHER" id="PTHR34983">
    <property type="entry name" value="ARABINOGALACTAN ENDO-BETA-1,4-GALACTANASE A"/>
    <property type="match status" value="1"/>
</dbReference>
<dbReference type="AlphaFoldDB" id="M3D9S3"/>
<name>M3D9S3_SPHMS</name>
<organism evidence="7 8">
    <name type="scientific">Sphaerulina musiva (strain SO2202)</name>
    <name type="common">Poplar stem canker fungus</name>
    <name type="synonym">Septoria musiva</name>
    <dbReference type="NCBI Taxonomy" id="692275"/>
    <lineage>
        <taxon>Eukaryota</taxon>
        <taxon>Fungi</taxon>
        <taxon>Dikarya</taxon>
        <taxon>Ascomycota</taxon>
        <taxon>Pezizomycotina</taxon>
        <taxon>Dothideomycetes</taxon>
        <taxon>Dothideomycetidae</taxon>
        <taxon>Mycosphaerellales</taxon>
        <taxon>Mycosphaerellaceae</taxon>
        <taxon>Sphaerulina</taxon>
    </lineage>
</organism>
<keyword evidence="4 6" id="KW-0378">Hydrolase</keyword>
<dbReference type="GeneID" id="27905157"/>
<sequence length="427" mass="47130">MCAPRCIRAREQCVDCWFQIRAARLTTLEPPPPPPFFYKGHDLSSLFIMEAGPPGAIFKDTARDNETRLADDILIDGGMNTVRLRLWVDPIVPFDGPPGYYQTYNLPTILSLAQRFTSKSLQIYLDLHFSSYWADPAKQTPPASWPSDLSPLADTVQSYVSSVIREFYTAGVPLAIVSLGNEIRNGMLWPLGKVDVGVEDEAERTEGFKGLATLLKAARRGVDDGVAAAAAANTTNTDGVAIPAPQVMIHIDNGWDLTMLTRWFTALVSTNIMSVSDWDVFGLTFYPFYGTGATFETLTNTVNSLAETYGKAIHVVETDWPVACGGEGAPSLSEPEIPISVEGQLEWVGRIVDVVKQIPNGLGQGVHYWEPAWVNSTALGSKCQDVILFDTDWSEYPAVTAYSRRSVDMFKDSAPERERERESVYNI</sequence>
<protein>
    <recommendedName>
        <fullName evidence="3 6">Arabinogalactan endo-beta-1,4-galactanase</fullName>
        <ecNumber evidence="3 6">3.2.1.89</ecNumber>
    </recommendedName>
</protein>
<dbReference type="EMBL" id="KB456262">
    <property type="protein sequence ID" value="EMF14850.1"/>
    <property type="molecule type" value="Genomic_DNA"/>
</dbReference>
<keyword evidence="8" id="KW-1185">Reference proteome</keyword>
<dbReference type="InterPro" id="IPR017853">
    <property type="entry name" value="GH"/>
</dbReference>
<dbReference type="OrthoDB" id="110914at2759"/>
<evidence type="ECO:0000256" key="4">
    <source>
        <dbReference type="ARBA" id="ARBA00022801"/>
    </source>
</evidence>
<dbReference type="Proteomes" id="UP000016931">
    <property type="component" value="Unassembled WGS sequence"/>
</dbReference>
<accession>M3D9S3</accession>
<dbReference type="OMA" id="HYWEPAW"/>
<evidence type="ECO:0000256" key="6">
    <source>
        <dbReference type="RuleBase" id="RU361192"/>
    </source>
</evidence>
<evidence type="ECO:0000256" key="5">
    <source>
        <dbReference type="ARBA" id="ARBA00023295"/>
    </source>
</evidence>
<evidence type="ECO:0000313" key="8">
    <source>
        <dbReference type="Proteomes" id="UP000016931"/>
    </source>
</evidence>
<dbReference type="InterPro" id="IPR011683">
    <property type="entry name" value="Glyco_hydro_53"/>
</dbReference>
<dbReference type="GO" id="GO:0015926">
    <property type="term" value="F:glucosidase activity"/>
    <property type="evidence" value="ECO:0007669"/>
    <property type="project" value="InterPro"/>
</dbReference>
<comment type="similarity">
    <text evidence="2 6">Belongs to the glycosyl hydrolase 53 family.</text>
</comment>
<dbReference type="PANTHER" id="PTHR34983:SF1">
    <property type="entry name" value="ARABINOGALACTAN ENDO-BETA-1,4-GALACTANASE A"/>
    <property type="match status" value="1"/>
</dbReference>
<comment type="catalytic activity">
    <reaction evidence="1 6">
        <text>The enzyme specifically hydrolyzes (1-&gt;4)-beta-D-galactosidic linkages in type I arabinogalactans.</text>
        <dbReference type="EC" id="3.2.1.89"/>
    </reaction>
</comment>
<dbReference type="Pfam" id="PF07745">
    <property type="entry name" value="Glyco_hydro_53"/>
    <property type="match status" value="1"/>
</dbReference>
<evidence type="ECO:0000256" key="3">
    <source>
        <dbReference type="ARBA" id="ARBA00012556"/>
    </source>
</evidence>
<evidence type="ECO:0000313" key="7">
    <source>
        <dbReference type="EMBL" id="EMF14850.1"/>
    </source>
</evidence>
<dbReference type="GO" id="GO:0045490">
    <property type="term" value="P:pectin catabolic process"/>
    <property type="evidence" value="ECO:0007669"/>
    <property type="project" value="TreeGrafter"/>
</dbReference>
<keyword evidence="5 6" id="KW-0326">Glycosidase</keyword>
<dbReference type="Gene3D" id="3.20.20.80">
    <property type="entry name" value="Glycosidases"/>
    <property type="match status" value="1"/>
</dbReference>
<dbReference type="eggNOG" id="ENOG502RKQD">
    <property type="taxonomic scope" value="Eukaryota"/>
</dbReference>
<dbReference type="SUPFAM" id="SSF51445">
    <property type="entry name" value="(Trans)glycosidases"/>
    <property type="match status" value="1"/>
</dbReference>
<dbReference type="RefSeq" id="XP_016762971.1">
    <property type="nucleotide sequence ID" value="XM_016908020.1"/>
</dbReference>
<evidence type="ECO:0000256" key="1">
    <source>
        <dbReference type="ARBA" id="ARBA00001695"/>
    </source>
</evidence>
<evidence type="ECO:0000256" key="2">
    <source>
        <dbReference type="ARBA" id="ARBA00010687"/>
    </source>
</evidence>
<reference evidence="7 8" key="1">
    <citation type="journal article" date="2012" name="PLoS Pathog.">
        <title>Diverse lifestyles and strategies of plant pathogenesis encoded in the genomes of eighteen Dothideomycetes fungi.</title>
        <authorList>
            <person name="Ohm R.A."/>
            <person name="Feau N."/>
            <person name="Henrissat B."/>
            <person name="Schoch C.L."/>
            <person name="Horwitz B.A."/>
            <person name="Barry K.W."/>
            <person name="Condon B.J."/>
            <person name="Copeland A.C."/>
            <person name="Dhillon B."/>
            <person name="Glaser F."/>
            <person name="Hesse C.N."/>
            <person name="Kosti I."/>
            <person name="LaButti K."/>
            <person name="Lindquist E.A."/>
            <person name="Lucas S."/>
            <person name="Salamov A.A."/>
            <person name="Bradshaw R.E."/>
            <person name="Ciuffetti L."/>
            <person name="Hamelin R.C."/>
            <person name="Kema G.H.J."/>
            <person name="Lawrence C."/>
            <person name="Scott J.A."/>
            <person name="Spatafora J.W."/>
            <person name="Turgeon B.G."/>
            <person name="de Wit P.J.G.M."/>
            <person name="Zhong S."/>
            <person name="Goodwin S.B."/>
            <person name="Grigoriev I.V."/>
        </authorList>
    </citation>
    <scope>NUCLEOTIDE SEQUENCE [LARGE SCALE GENOMIC DNA]</scope>
    <source>
        <strain evidence="7 8">SO2202</strain>
    </source>
</reference>
<dbReference type="HOGENOM" id="CLU_011259_0_0_1"/>